<evidence type="ECO:0008006" key="3">
    <source>
        <dbReference type="Google" id="ProtNLM"/>
    </source>
</evidence>
<evidence type="ECO:0000313" key="1">
    <source>
        <dbReference type="EMBL" id="WOE76407.1"/>
    </source>
</evidence>
<dbReference type="PANTHER" id="PTHR36510:SF3">
    <property type="entry name" value="CONSERVED PROTEIN"/>
    <property type="match status" value="1"/>
</dbReference>
<dbReference type="InterPro" id="IPR006336">
    <property type="entry name" value="GCS2"/>
</dbReference>
<reference evidence="1 2" key="1">
    <citation type="submission" date="2023-10" db="EMBL/GenBank/DDBJ databases">
        <title>Complete genome sequence of a Sphingomonadaceae bacterium.</title>
        <authorList>
            <person name="Yan C."/>
        </authorList>
    </citation>
    <scope>NUCLEOTIDE SEQUENCE [LARGE SCALE GENOMIC DNA]</scope>
    <source>
        <strain evidence="1 2">SCSIO 66989</strain>
    </source>
</reference>
<keyword evidence="2" id="KW-1185">Reference proteome</keyword>
<gene>
    <name evidence="1" type="ORF">RB602_06750</name>
</gene>
<organism evidence="1 2">
    <name type="scientific">Alterisphingorhabdus coralli</name>
    <dbReference type="NCBI Taxonomy" id="3071408"/>
    <lineage>
        <taxon>Bacteria</taxon>
        <taxon>Pseudomonadati</taxon>
        <taxon>Pseudomonadota</taxon>
        <taxon>Alphaproteobacteria</taxon>
        <taxon>Sphingomonadales</taxon>
        <taxon>Sphingomonadaceae</taxon>
        <taxon>Alterisphingorhabdus (ex Yan et al. 2024)</taxon>
    </lineage>
</organism>
<dbReference type="InterPro" id="IPR014746">
    <property type="entry name" value="Gln_synth/guanido_kin_cat_dom"/>
</dbReference>
<dbReference type="GO" id="GO:0016879">
    <property type="term" value="F:ligase activity, forming carbon-nitrogen bonds"/>
    <property type="evidence" value="ECO:0007669"/>
    <property type="project" value="TreeGrafter"/>
</dbReference>
<name>A0AA97FB63_9SPHN</name>
<dbReference type="EMBL" id="CP136594">
    <property type="protein sequence ID" value="WOE76407.1"/>
    <property type="molecule type" value="Genomic_DNA"/>
</dbReference>
<dbReference type="SUPFAM" id="SSF55931">
    <property type="entry name" value="Glutamine synthetase/guanido kinase"/>
    <property type="match status" value="1"/>
</dbReference>
<dbReference type="PIRSF" id="PIRSF012666">
    <property type="entry name" value="UCP012666"/>
    <property type="match status" value="1"/>
</dbReference>
<proteinExistence type="predicted"/>
<dbReference type="RefSeq" id="WP_317084089.1">
    <property type="nucleotide sequence ID" value="NZ_CP136594.1"/>
</dbReference>
<protein>
    <recommendedName>
        <fullName evidence="3">Glutamate--cysteine ligase</fullName>
    </recommendedName>
</protein>
<evidence type="ECO:0000313" key="2">
    <source>
        <dbReference type="Proteomes" id="UP001302429"/>
    </source>
</evidence>
<dbReference type="AlphaFoldDB" id="A0AA97FB63"/>
<dbReference type="InterPro" id="IPR050141">
    <property type="entry name" value="GCL_type2/YbdK_subfam"/>
</dbReference>
<sequence length="476" mass="54011">MGQEIEGGDFSAEDREEFRNRLRRETATLKQWFDERAFDEDDVPTVGLELEGWLTDTDCLPAPQNAEFIETADDPDIVTELSKFNFELNAPIRTLNKDVLFQTQNDLTLSWQKCERAGRPHDLSPVMIGILPTVRNEMLKPDWMSDSERYRALNREVFRRRDHQPLHISIEGYDKLDYIAEDLMLEAACTSLQSHLKVNQDDAVRLYNAGVIASAPLVAATANSPFLFSKSLWDETRIPAFEQATSMDNFREPSGRNAQRVTLGTGYLKESFLELFLLNMHYGDLLPALSDDGRKLPHLRLQNGTIWRWVRPILGFDGNLSPHLRIEHRVMPAGPSMVDTVANLALCHGLMLALADAETPPESETPFEDARANFYACARHGLHADVRWAGKTVNVQVLLLEKLIPMACDALKKAGVDAGDLNIYFNDILEDRLRNGQTGAAWQRSFVNCHGTNYQALTQRYVEMQRTGKPVHEWTI</sequence>
<dbReference type="KEGG" id="acoa:RB602_06750"/>
<dbReference type="PANTHER" id="PTHR36510">
    <property type="entry name" value="GLUTAMATE--CYSTEINE LIGASE 2-RELATED"/>
    <property type="match status" value="1"/>
</dbReference>
<dbReference type="Gene3D" id="3.30.590.20">
    <property type="match status" value="1"/>
</dbReference>
<dbReference type="Proteomes" id="UP001302429">
    <property type="component" value="Chromosome"/>
</dbReference>
<accession>A0AA97FB63</accession>
<dbReference type="InterPro" id="IPR016602">
    <property type="entry name" value="UCP012666"/>
</dbReference>
<dbReference type="Pfam" id="PF04107">
    <property type="entry name" value="GCS2"/>
    <property type="match status" value="1"/>
</dbReference>